<evidence type="ECO:0000313" key="2">
    <source>
        <dbReference type="EMBL" id="UJO10846.1"/>
    </source>
</evidence>
<feature type="region of interest" description="Disordered" evidence="1">
    <location>
        <begin position="124"/>
        <end position="149"/>
    </location>
</feature>
<gene>
    <name evidence="2" type="ORF">CLAFUR5_00257</name>
</gene>
<dbReference type="Proteomes" id="UP000756132">
    <property type="component" value="Chromosome 1"/>
</dbReference>
<evidence type="ECO:0000313" key="3">
    <source>
        <dbReference type="Proteomes" id="UP000756132"/>
    </source>
</evidence>
<feature type="compositionally biased region" description="Basic and acidic residues" evidence="1">
    <location>
        <begin position="139"/>
        <end position="149"/>
    </location>
</feature>
<feature type="compositionally biased region" description="Polar residues" evidence="1">
    <location>
        <begin position="1"/>
        <end position="11"/>
    </location>
</feature>
<keyword evidence="3" id="KW-1185">Reference proteome</keyword>
<evidence type="ECO:0000256" key="1">
    <source>
        <dbReference type="SAM" id="MobiDB-lite"/>
    </source>
</evidence>
<dbReference type="EMBL" id="CP090163">
    <property type="protein sequence ID" value="UJO10846.1"/>
    <property type="molecule type" value="Genomic_DNA"/>
</dbReference>
<name>A0A9Q8P2M2_PASFU</name>
<proteinExistence type="predicted"/>
<accession>A0A9Q8P2M2</accession>
<reference evidence="2" key="1">
    <citation type="submission" date="2021-12" db="EMBL/GenBank/DDBJ databases">
        <authorList>
            <person name="Zaccaron A."/>
            <person name="Stergiopoulos I."/>
        </authorList>
    </citation>
    <scope>NUCLEOTIDE SEQUENCE</scope>
    <source>
        <strain evidence="2">Race5_Kim</strain>
    </source>
</reference>
<dbReference type="RefSeq" id="XP_047755212.1">
    <property type="nucleotide sequence ID" value="XM_047899405.1"/>
</dbReference>
<sequence length="149" mass="16961">MSNLLHTPTTIKSSRTPRKPKKSNLADVIELYATKRLTNLGLRNLQVHLWTIFLASFRSHIEQKLARHNGLDIFNKPEVTRHRFCTRVDEASLKSVVAAVADPENALEDGFRYAGSINVVRKKWEPYDPTPGEEEPEEPLERVTSKDIG</sequence>
<reference evidence="2" key="2">
    <citation type="journal article" date="2022" name="Microb. Genom.">
        <title>A chromosome-scale genome assembly of the tomato pathogen Cladosporium fulvum reveals a compartmentalized genome architecture and the presence of a dispensable chromosome.</title>
        <authorList>
            <person name="Zaccaron A.Z."/>
            <person name="Chen L.H."/>
            <person name="Samaras A."/>
            <person name="Stergiopoulos I."/>
        </authorList>
    </citation>
    <scope>NUCLEOTIDE SEQUENCE</scope>
    <source>
        <strain evidence="2">Race5_Kim</strain>
    </source>
</reference>
<dbReference type="AlphaFoldDB" id="A0A9Q8P2M2"/>
<protein>
    <submittedName>
        <fullName evidence="2">Uncharacterized protein</fullName>
    </submittedName>
</protein>
<dbReference type="KEGG" id="ffu:CLAFUR5_00257"/>
<organism evidence="2 3">
    <name type="scientific">Passalora fulva</name>
    <name type="common">Tomato leaf mold</name>
    <name type="synonym">Cladosporium fulvum</name>
    <dbReference type="NCBI Taxonomy" id="5499"/>
    <lineage>
        <taxon>Eukaryota</taxon>
        <taxon>Fungi</taxon>
        <taxon>Dikarya</taxon>
        <taxon>Ascomycota</taxon>
        <taxon>Pezizomycotina</taxon>
        <taxon>Dothideomycetes</taxon>
        <taxon>Dothideomycetidae</taxon>
        <taxon>Mycosphaerellales</taxon>
        <taxon>Mycosphaerellaceae</taxon>
        <taxon>Fulvia</taxon>
    </lineage>
</organism>
<feature type="region of interest" description="Disordered" evidence="1">
    <location>
        <begin position="1"/>
        <end position="21"/>
    </location>
</feature>
<dbReference type="GeneID" id="71980135"/>